<proteinExistence type="predicted"/>
<evidence type="ECO:0000256" key="9">
    <source>
        <dbReference type="SAM" id="Phobius"/>
    </source>
</evidence>
<dbReference type="EMBL" id="BMQC01000009">
    <property type="protein sequence ID" value="GGK33398.1"/>
    <property type="molecule type" value="Genomic_DNA"/>
</dbReference>
<dbReference type="GO" id="GO:0005886">
    <property type="term" value="C:plasma membrane"/>
    <property type="evidence" value="ECO:0007669"/>
    <property type="project" value="UniProtKB-SubCell"/>
</dbReference>
<dbReference type="SMART" id="SM00388">
    <property type="entry name" value="HisKA"/>
    <property type="match status" value="1"/>
</dbReference>
<feature type="transmembrane region" description="Helical" evidence="9">
    <location>
        <begin position="180"/>
        <end position="200"/>
    </location>
</feature>
<reference evidence="11" key="1">
    <citation type="journal article" date="2014" name="Int. J. Syst. Evol. Microbiol.">
        <title>Complete genome sequence of Corynebacterium casei LMG S-19264T (=DSM 44701T), isolated from a smear-ripened cheese.</title>
        <authorList>
            <consortium name="US DOE Joint Genome Institute (JGI-PGF)"/>
            <person name="Walter F."/>
            <person name="Albersmeier A."/>
            <person name="Kalinowski J."/>
            <person name="Ruckert C."/>
        </authorList>
    </citation>
    <scope>NUCLEOTIDE SEQUENCE</scope>
    <source>
        <strain evidence="11">JCM 3091</strain>
    </source>
</reference>
<dbReference type="InterPro" id="IPR005467">
    <property type="entry name" value="His_kinase_dom"/>
</dbReference>
<dbReference type="InterPro" id="IPR050736">
    <property type="entry name" value="Sensor_HK_Regulatory"/>
</dbReference>
<dbReference type="SUPFAM" id="SSF55874">
    <property type="entry name" value="ATPase domain of HSP90 chaperone/DNA topoisomerase II/histidine kinase"/>
    <property type="match status" value="1"/>
</dbReference>
<evidence type="ECO:0000259" key="10">
    <source>
        <dbReference type="PROSITE" id="PS50109"/>
    </source>
</evidence>
<feature type="transmembrane region" description="Helical" evidence="9">
    <location>
        <begin position="237"/>
        <end position="256"/>
    </location>
</feature>
<dbReference type="EC" id="2.7.13.3" evidence="3"/>
<evidence type="ECO:0000256" key="5">
    <source>
        <dbReference type="ARBA" id="ARBA00022679"/>
    </source>
</evidence>
<dbReference type="PANTHER" id="PTHR43711">
    <property type="entry name" value="TWO-COMPONENT HISTIDINE KINASE"/>
    <property type="match status" value="1"/>
</dbReference>
<keyword evidence="12" id="KW-1185">Reference proteome</keyword>
<feature type="transmembrane region" description="Helical" evidence="9">
    <location>
        <begin position="49"/>
        <end position="67"/>
    </location>
</feature>
<dbReference type="SMART" id="SM00387">
    <property type="entry name" value="HATPase_c"/>
    <property type="match status" value="1"/>
</dbReference>
<dbReference type="CDD" id="cd00075">
    <property type="entry name" value="HATPase"/>
    <property type="match status" value="1"/>
</dbReference>
<evidence type="ECO:0000256" key="1">
    <source>
        <dbReference type="ARBA" id="ARBA00000085"/>
    </source>
</evidence>
<evidence type="ECO:0000256" key="2">
    <source>
        <dbReference type="ARBA" id="ARBA00004236"/>
    </source>
</evidence>
<evidence type="ECO:0000256" key="7">
    <source>
        <dbReference type="ARBA" id="ARBA00023012"/>
    </source>
</evidence>
<dbReference type="Gene3D" id="3.30.565.10">
    <property type="entry name" value="Histidine kinase-like ATPase, C-terminal domain"/>
    <property type="match status" value="1"/>
</dbReference>
<dbReference type="PRINTS" id="PR00344">
    <property type="entry name" value="BCTRLSENSOR"/>
</dbReference>
<dbReference type="Proteomes" id="UP000662200">
    <property type="component" value="Unassembled WGS sequence"/>
</dbReference>
<feature type="region of interest" description="Disordered" evidence="8">
    <location>
        <begin position="577"/>
        <end position="600"/>
    </location>
</feature>
<keyword evidence="9" id="KW-0812">Transmembrane</keyword>
<evidence type="ECO:0000256" key="6">
    <source>
        <dbReference type="ARBA" id="ARBA00022777"/>
    </source>
</evidence>
<feature type="transmembrane region" description="Helical" evidence="9">
    <location>
        <begin position="79"/>
        <end position="103"/>
    </location>
</feature>
<sequence>MFGPAYREGRVAMAWMLPMPLRCELPLVAGVAGLAGALAADGRLARAEVTLQVGAVAVALLAVLRCVQRGRRYDDRGAVAWRVFAAGVLTWAAGHALVAFAPVGSFPHLLGQGTLCLFPLLTAVGLSIFLRHAFGRIPVGRVLLDGVILSASLLLLYTTLLFTPWDPPRGGYPAGTGFDVALVLGDLAVTTLIIFVLTRVGFRNHTVSLLALGLAALIVGDLAAVHEVGAGDQAAGWAADIAHLCAFALAGAAATVPDPPAGAPAHRHRPTQVGLALPYVPFVLAMAASLTPAGAPLTHRTMAGGLAALVVLRQFLTLRDNDHLLHRIQQQVGELDRRAEALAGSNVRLQEHDRLKNEFITLLSHELRTPLTTILGRVEELAESTPADAAPRTRRNIDAISRNSHRLSGLVSDLLSASGLGGVDLQRNGAAVDVAALVAEAAAAVRRRAPGRADIALTAPDRPVPAVGNRDELAKALEELLWNATKFSPPGGAVAVDVATGGGRAVVTITNSGPGVLPQEQERLFTPFFRAATATAQAVQGRGLGLVISRGIVERHGGQLHLTSVPDRETTARVDLPLAPDAPPAAEVPRAADSGPRVTA</sequence>
<dbReference type="InterPro" id="IPR004358">
    <property type="entry name" value="Sig_transdc_His_kin-like_C"/>
</dbReference>
<dbReference type="GO" id="GO:0000155">
    <property type="term" value="F:phosphorelay sensor kinase activity"/>
    <property type="evidence" value="ECO:0007669"/>
    <property type="project" value="InterPro"/>
</dbReference>
<dbReference type="SUPFAM" id="SSF47384">
    <property type="entry name" value="Homodimeric domain of signal transducing histidine kinase"/>
    <property type="match status" value="1"/>
</dbReference>
<dbReference type="CDD" id="cd00082">
    <property type="entry name" value="HisKA"/>
    <property type="match status" value="1"/>
</dbReference>
<evidence type="ECO:0000313" key="12">
    <source>
        <dbReference type="Proteomes" id="UP000662200"/>
    </source>
</evidence>
<feature type="transmembrane region" description="Helical" evidence="9">
    <location>
        <begin position="207"/>
        <end position="225"/>
    </location>
</feature>
<dbReference type="InterPro" id="IPR003661">
    <property type="entry name" value="HisK_dim/P_dom"/>
</dbReference>
<organism evidence="11 12">
    <name type="scientific">Pilimelia terevasa</name>
    <dbReference type="NCBI Taxonomy" id="53372"/>
    <lineage>
        <taxon>Bacteria</taxon>
        <taxon>Bacillati</taxon>
        <taxon>Actinomycetota</taxon>
        <taxon>Actinomycetes</taxon>
        <taxon>Micromonosporales</taxon>
        <taxon>Micromonosporaceae</taxon>
        <taxon>Pilimelia</taxon>
    </lineage>
</organism>
<keyword evidence="7" id="KW-0902">Two-component regulatory system</keyword>
<keyword evidence="4" id="KW-0597">Phosphoprotein</keyword>
<dbReference type="InterPro" id="IPR036097">
    <property type="entry name" value="HisK_dim/P_sf"/>
</dbReference>
<feature type="domain" description="Histidine kinase" evidence="10">
    <location>
        <begin position="362"/>
        <end position="580"/>
    </location>
</feature>
<name>A0A8J3BN71_9ACTN</name>
<dbReference type="PANTHER" id="PTHR43711:SF1">
    <property type="entry name" value="HISTIDINE KINASE 1"/>
    <property type="match status" value="1"/>
</dbReference>
<dbReference type="InterPro" id="IPR036890">
    <property type="entry name" value="HATPase_C_sf"/>
</dbReference>
<dbReference type="Pfam" id="PF00512">
    <property type="entry name" value="HisKA"/>
    <property type="match status" value="1"/>
</dbReference>
<reference evidence="11" key="2">
    <citation type="submission" date="2020-09" db="EMBL/GenBank/DDBJ databases">
        <authorList>
            <person name="Sun Q."/>
            <person name="Ohkuma M."/>
        </authorList>
    </citation>
    <scope>NUCLEOTIDE SEQUENCE</scope>
    <source>
        <strain evidence="11">JCM 3091</strain>
    </source>
</reference>
<keyword evidence="9" id="KW-1133">Transmembrane helix</keyword>
<keyword evidence="9" id="KW-0472">Membrane</keyword>
<dbReference type="InterPro" id="IPR003594">
    <property type="entry name" value="HATPase_dom"/>
</dbReference>
<feature type="transmembrane region" description="Helical" evidence="9">
    <location>
        <begin position="276"/>
        <end position="295"/>
    </location>
</feature>
<feature type="transmembrane region" description="Helical" evidence="9">
    <location>
        <begin position="142"/>
        <end position="160"/>
    </location>
</feature>
<evidence type="ECO:0000256" key="4">
    <source>
        <dbReference type="ARBA" id="ARBA00022553"/>
    </source>
</evidence>
<dbReference type="Gene3D" id="1.10.287.130">
    <property type="match status" value="1"/>
</dbReference>
<feature type="compositionally biased region" description="Low complexity" evidence="8">
    <location>
        <begin position="577"/>
        <end position="592"/>
    </location>
</feature>
<dbReference type="AlphaFoldDB" id="A0A8J3BN71"/>
<protein>
    <recommendedName>
        <fullName evidence="3">histidine kinase</fullName>
        <ecNumber evidence="3">2.7.13.3</ecNumber>
    </recommendedName>
</protein>
<comment type="catalytic activity">
    <reaction evidence="1">
        <text>ATP + protein L-histidine = ADP + protein N-phospho-L-histidine.</text>
        <dbReference type="EC" id="2.7.13.3"/>
    </reaction>
</comment>
<comment type="subcellular location">
    <subcellularLocation>
        <location evidence="2">Cell membrane</location>
    </subcellularLocation>
</comment>
<keyword evidence="6" id="KW-0418">Kinase</keyword>
<accession>A0A8J3BN71</accession>
<evidence type="ECO:0000256" key="8">
    <source>
        <dbReference type="SAM" id="MobiDB-lite"/>
    </source>
</evidence>
<dbReference type="PROSITE" id="PS50109">
    <property type="entry name" value="HIS_KIN"/>
    <property type="match status" value="1"/>
</dbReference>
<feature type="transmembrane region" description="Helical" evidence="9">
    <location>
        <begin position="109"/>
        <end position="130"/>
    </location>
</feature>
<gene>
    <name evidence="11" type="ORF">GCM10010124_27680</name>
</gene>
<dbReference type="Pfam" id="PF02518">
    <property type="entry name" value="HATPase_c"/>
    <property type="match status" value="1"/>
</dbReference>
<evidence type="ECO:0000256" key="3">
    <source>
        <dbReference type="ARBA" id="ARBA00012438"/>
    </source>
</evidence>
<comment type="caution">
    <text evidence="11">The sequence shown here is derived from an EMBL/GenBank/DDBJ whole genome shotgun (WGS) entry which is preliminary data.</text>
</comment>
<evidence type="ECO:0000313" key="11">
    <source>
        <dbReference type="EMBL" id="GGK33398.1"/>
    </source>
</evidence>
<keyword evidence="5" id="KW-0808">Transferase</keyword>